<dbReference type="EMBL" id="KI271582">
    <property type="protein sequence ID" value="ERL66362.1"/>
    <property type="molecule type" value="Genomic_DNA"/>
</dbReference>
<dbReference type="HOGENOM" id="CLU_040783_1_0_9"/>
<dbReference type="RefSeq" id="WP_022527988.1">
    <property type="nucleotide sequence ID" value="NZ_KI271582.1"/>
</dbReference>
<dbReference type="OrthoDB" id="2082007at2"/>
<evidence type="ECO:0000313" key="3">
    <source>
        <dbReference type="EMBL" id="ERL66362.1"/>
    </source>
</evidence>
<feature type="region of interest" description="Disordered" evidence="1">
    <location>
        <begin position="446"/>
        <end position="465"/>
    </location>
</feature>
<feature type="compositionally biased region" description="Basic and acidic residues" evidence="1">
    <location>
        <begin position="446"/>
        <end position="457"/>
    </location>
</feature>
<organism evidence="3 4">
    <name type="scientific">Schleiferilactobacillus shenzhenensis LY-73</name>
    <dbReference type="NCBI Taxonomy" id="1231336"/>
    <lineage>
        <taxon>Bacteria</taxon>
        <taxon>Bacillati</taxon>
        <taxon>Bacillota</taxon>
        <taxon>Bacilli</taxon>
        <taxon>Lactobacillales</taxon>
        <taxon>Lactobacillaceae</taxon>
        <taxon>Schleiferilactobacillus</taxon>
    </lineage>
</organism>
<evidence type="ECO:0000256" key="1">
    <source>
        <dbReference type="SAM" id="MobiDB-lite"/>
    </source>
</evidence>
<evidence type="ECO:0000313" key="4">
    <source>
        <dbReference type="Proteomes" id="UP000030647"/>
    </source>
</evidence>
<sequence length="465" mass="52750">MNGKVAQIGTLAALDGFLVTSADYLSAYSEELLTYLYQPLTGAVGFSLYHILETQVHHNDAPMLLSERKAHIWLLTMLGEDLTSFFTARSKLEALGLLQSYKKSDKLGTYYIYVLHAPLAPKEFFAEPLLSEFLRQQVEDDRYNEIRDHFAQQRFDMGDYTEVTQDFTTVFSAEASRVLHHQQQAAAVAQQSALSPKPRYTNDQMQAFDWDLLTASLQFAQINRNQINAHAQTIFMLHEFYKINEVDMARLIGNTMNLMTNEIDDKRLRSVARQQFAKQGPSVRAVDAPPVTMPRLTEQEILQAAKTLSPAEFLRWNHAKLNTLVGVAENSAVMSITQRHVLPDSVVNIMINYAVTMFNAVNQIPMEKMVNDFLRSHVDTPEKALAHIRARAQKQQGGNSQRSNFRKPAAIPPKTKQPAWADPNYKPPEAQEADPEVKKRLAERLARYRAENRESEKKRKGGAPS</sequence>
<name>U4TYH5_9LACO</name>
<dbReference type="STRING" id="1231336.L248_0041"/>
<dbReference type="InterPro" id="IPR058660">
    <property type="entry name" value="WHD_DnaB"/>
</dbReference>
<reference evidence="4" key="1">
    <citation type="journal article" date="2013" name="Genome Announc.">
        <title>Whole-Genome Sequencing of Lactobacillus shenzhenensis Strain LY-73T.</title>
        <authorList>
            <person name="Lin Z."/>
            <person name="Liu Z."/>
            <person name="Yang R."/>
            <person name="Zou Y."/>
            <person name="Wan D."/>
            <person name="Chen J."/>
            <person name="Guo M."/>
            <person name="Zhao J."/>
            <person name="Fang C."/>
            <person name="Yang R."/>
            <person name="Liu F."/>
        </authorList>
    </citation>
    <scope>NUCLEOTIDE SEQUENCE [LARGE SCALE GENOMIC DNA]</scope>
    <source>
        <strain evidence="4">LY-73</strain>
    </source>
</reference>
<dbReference type="eggNOG" id="COG3611">
    <property type="taxonomic scope" value="Bacteria"/>
</dbReference>
<dbReference type="Pfam" id="PF25888">
    <property type="entry name" value="WHD_DnaB"/>
    <property type="match status" value="1"/>
</dbReference>
<gene>
    <name evidence="3" type="ORF">L248_0041</name>
</gene>
<proteinExistence type="predicted"/>
<feature type="domain" description="Replicative helicase loading/DNA remodeling protein DnaB N-terminal winged helix" evidence="2">
    <location>
        <begin position="15"/>
        <end position="275"/>
    </location>
</feature>
<dbReference type="Proteomes" id="UP000030647">
    <property type="component" value="Unassembled WGS sequence"/>
</dbReference>
<evidence type="ECO:0000259" key="2">
    <source>
        <dbReference type="Pfam" id="PF25888"/>
    </source>
</evidence>
<accession>U4TYH5</accession>
<feature type="region of interest" description="Disordered" evidence="1">
    <location>
        <begin position="391"/>
        <end position="440"/>
    </location>
</feature>
<dbReference type="AlphaFoldDB" id="U4TYH5"/>
<feature type="compositionally biased region" description="Polar residues" evidence="1">
    <location>
        <begin position="393"/>
        <end position="403"/>
    </location>
</feature>
<keyword evidence="4" id="KW-1185">Reference proteome</keyword>
<protein>
    <recommendedName>
        <fullName evidence="2">Replicative helicase loading/DNA remodeling protein DnaB N-terminal winged helix domain-containing protein</fullName>
    </recommendedName>
</protein>